<evidence type="ECO:0000313" key="2">
    <source>
        <dbReference type="Proteomes" id="UP001456524"/>
    </source>
</evidence>
<name>A0ABR1XYM8_9PEZI</name>
<evidence type="ECO:0000313" key="1">
    <source>
        <dbReference type="EMBL" id="KAK8173414.1"/>
    </source>
</evidence>
<gene>
    <name evidence="1" type="ORF">IWX90DRAFT_369236</name>
</gene>
<feature type="non-terminal residue" evidence="1">
    <location>
        <position position="1"/>
    </location>
</feature>
<proteinExistence type="predicted"/>
<accession>A0ABR1XYM8</accession>
<dbReference type="SUPFAM" id="SSF53383">
    <property type="entry name" value="PLP-dependent transferases"/>
    <property type="match status" value="1"/>
</dbReference>
<dbReference type="EMBL" id="JBBWUH010000003">
    <property type="protein sequence ID" value="KAK8173414.1"/>
    <property type="molecule type" value="Genomic_DNA"/>
</dbReference>
<organism evidence="1 2">
    <name type="scientific">Phyllosticta citrichinensis</name>
    <dbReference type="NCBI Taxonomy" id="1130410"/>
    <lineage>
        <taxon>Eukaryota</taxon>
        <taxon>Fungi</taxon>
        <taxon>Dikarya</taxon>
        <taxon>Ascomycota</taxon>
        <taxon>Pezizomycotina</taxon>
        <taxon>Dothideomycetes</taxon>
        <taxon>Dothideomycetes incertae sedis</taxon>
        <taxon>Botryosphaeriales</taxon>
        <taxon>Phyllostictaceae</taxon>
        <taxon>Phyllosticta</taxon>
    </lineage>
</organism>
<dbReference type="Proteomes" id="UP001456524">
    <property type="component" value="Unassembled WGS sequence"/>
</dbReference>
<dbReference type="InterPro" id="IPR015421">
    <property type="entry name" value="PyrdxlP-dep_Trfase_major"/>
</dbReference>
<dbReference type="Gene3D" id="3.40.640.10">
    <property type="entry name" value="Type I PLP-dependent aspartate aminotransferase-like (Major domain)"/>
    <property type="match status" value="1"/>
</dbReference>
<evidence type="ECO:0008006" key="3">
    <source>
        <dbReference type="Google" id="ProtNLM"/>
    </source>
</evidence>
<reference evidence="1 2" key="1">
    <citation type="journal article" date="2022" name="G3 (Bethesda)">
        <title>Enemy or ally: a genomic approach to elucidate the lifestyle of Phyllosticta citrichinaensis.</title>
        <authorList>
            <person name="Buijs V.A."/>
            <person name="Groenewald J.Z."/>
            <person name="Haridas S."/>
            <person name="LaButti K.M."/>
            <person name="Lipzen A."/>
            <person name="Martin F.M."/>
            <person name="Barry K."/>
            <person name="Grigoriev I.V."/>
            <person name="Crous P.W."/>
            <person name="Seidl M.F."/>
        </authorList>
    </citation>
    <scope>NUCLEOTIDE SEQUENCE [LARGE SCALE GENOMIC DNA]</scope>
    <source>
        <strain evidence="1 2">CBS 129764</strain>
    </source>
</reference>
<keyword evidence="2" id="KW-1185">Reference proteome</keyword>
<sequence length="146" mass="16538">IVGYGAVSNVRTGLMAPSDRIIYHPTARRYEHLNLSFVAASAAHASLSFSLDTMGPEKVEDYLYLLGEGLRRKCDQLGTKIVGPISRERHAPHLYILDLLESGWESHLREHGIYVQHYRLGIRVSFSFYNNLEDVERLAEVLQLGL</sequence>
<comment type="caution">
    <text evidence="1">The sequence shown here is derived from an EMBL/GenBank/DDBJ whole genome shotgun (WGS) entry which is preliminary data.</text>
</comment>
<feature type="non-terminal residue" evidence="1">
    <location>
        <position position="146"/>
    </location>
</feature>
<protein>
    <recommendedName>
        <fullName evidence="3">Aminotransferase class V-fold PLP-dependent enzyme</fullName>
    </recommendedName>
</protein>
<dbReference type="InterPro" id="IPR015422">
    <property type="entry name" value="PyrdxlP-dep_Trfase_small"/>
</dbReference>
<dbReference type="Gene3D" id="3.90.1150.10">
    <property type="entry name" value="Aspartate Aminotransferase, domain 1"/>
    <property type="match status" value="1"/>
</dbReference>
<dbReference type="InterPro" id="IPR015424">
    <property type="entry name" value="PyrdxlP-dep_Trfase"/>
</dbReference>